<keyword evidence="9" id="KW-1185">Reference proteome</keyword>
<evidence type="ECO:0000256" key="6">
    <source>
        <dbReference type="PIRNR" id="PIRNR000535"/>
    </source>
</evidence>
<evidence type="ECO:0000256" key="4">
    <source>
        <dbReference type="ARBA" id="ARBA00022777"/>
    </source>
</evidence>
<evidence type="ECO:0000256" key="1">
    <source>
        <dbReference type="ARBA" id="ARBA00010688"/>
    </source>
</evidence>
<dbReference type="InterPro" id="IPR011611">
    <property type="entry name" value="PfkB_dom"/>
</dbReference>
<protein>
    <recommendedName>
        <fullName evidence="6">Phosphofructokinase</fullName>
    </recommendedName>
</protein>
<evidence type="ECO:0000259" key="7">
    <source>
        <dbReference type="Pfam" id="PF00294"/>
    </source>
</evidence>
<dbReference type="Pfam" id="PF00294">
    <property type="entry name" value="PfkB"/>
    <property type="match status" value="1"/>
</dbReference>
<evidence type="ECO:0000256" key="5">
    <source>
        <dbReference type="ARBA" id="ARBA00022840"/>
    </source>
</evidence>
<name>A0A2T7UJK0_9RHOB</name>
<dbReference type="Gene3D" id="3.40.1190.20">
    <property type="match status" value="1"/>
</dbReference>
<dbReference type="AlphaFoldDB" id="A0A2T7UJK0"/>
<dbReference type="RefSeq" id="WP_107755200.1">
    <property type="nucleotide sequence ID" value="NZ_QBKF01000023.1"/>
</dbReference>
<dbReference type="GO" id="GO:0005524">
    <property type="term" value="F:ATP binding"/>
    <property type="evidence" value="ECO:0007669"/>
    <property type="project" value="UniProtKB-KW"/>
</dbReference>
<comment type="similarity">
    <text evidence="1 6">Belongs to the carbohydrate kinase PfkB family.</text>
</comment>
<sequence>MHDLLTVTLNPALDVSSAADRIEAGPKLRLDAPVTEPGGGGINVARAAAKLGGHPRAIAALGGVTGARFAALMAGTGVSLAEFPVPGETRQNLAVTDRATGGQFRLQMPGPDWTPALEATMEALIATEAAAIGPGAVIVLSGSQPPGMRAGFPQALARRLGPAGRLIVDTSGPALDALVSRPAPDAAPLVLRMDQAESEGIAGRPLPDIAASLDLAQALVARGAAACVVIARGAEGSVLATARQRLHARPPHVEVVSKIGAGDSFTAAFALSLAGKAPGAEDWAAALLAGTAAAAAAVMTPGSELCRASDAAEIAPRCTLAACD</sequence>
<evidence type="ECO:0000313" key="9">
    <source>
        <dbReference type="Proteomes" id="UP000244810"/>
    </source>
</evidence>
<dbReference type="PIRSF" id="PIRSF000535">
    <property type="entry name" value="1PFK/6PFK/LacC"/>
    <property type="match status" value="1"/>
</dbReference>
<keyword evidence="5" id="KW-0067">ATP-binding</keyword>
<dbReference type="PANTHER" id="PTHR46566:SF2">
    <property type="entry name" value="ATP-DEPENDENT 6-PHOSPHOFRUCTOKINASE ISOZYME 2"/>
    <property type="match status" value="1"/>
</dbReference>
<reference evidence="8 9" key="1">
    <citation type="journal article" date="2011" name="Syst. Appl. Microbiol.">
        <title>Defluviimonas denitrificans gen. nov., sp. nov., and Pararhodobacter aggregans gen. nov., sp. nov., non-phototrophic Rhodobacteraceae from the biofilter of a marine aquaculture.</title>
        <authorList>
            <person name="Foesel B.U."/>
            <person name="Drake H.L."/>
            <person name="Schramm A."/>
        </authorList>
    </citation>
    <scope>NUCLEOTIDE SEQUENCE [LARGE SCALE GENOMIC DNA]</scope>
    <source>
        <strain evidence="8 9">D1-19</strain>
    </source>
</reference>
<proteinExistence type="inferred from homology"/>
<dbReference type="OrthoDB" id="9801219at2"/>
<comment type="caution">
    <text evidence="8">The sequence shown here is derived from an EMBL/GenBank/DDBJ whole genome shotgun (WGS) entry which is preliminary data.</text>
</comment>
<dbReference type="GO" id="GO:0003872">
    <property type="term" value="F:6-phosphofructokinase activity"/>
    <property type="evidence" value="ECO:0007669"/>
    <property type="project" value="TreeGrafter"/>
</dbReference>
<keyword evidence="3" id="KW-0547">Nucleotide-binding</keyword>
<gene>
    <name evidence="8" type="ORF">DDE23_24545</name>
</gene>
<dbReference type="Proteomes" id="UP000244810">
    <property type="component" value="Unassembled WGS sequence"/>
</dbReference>
<dbReference type="SUPFAM" id="SSF53613">
    <property type="entry name" value="Ribokinase-like"/>
    <property type="match status" value="1"/>
</dbReference>
<keyword evidence="2 6" id="KW-0808">Transferase</keyword>
<evidence type="ECO:0000256" key="3">
    <source>
        <dbReference type="ARBA" id="ARBA00022741"/>
    </source>
</evidence>
<organism evidence="8 9">
    <name type="scientific">Pararhodobacter aggregans</name>
    <dbReference type="NCBI Taxonomy" id="404875"/>
    <lineage>
        <taxon>Bacteria</taxon>
        <taxon>Pseudomonadati</taxon>
        <taxon>Pseudomonadota</taxon>
        <taxon>Alphaproteobacteria</taxon>
        <taxon>Rhodobacterales</taxon>
        <taxon>Paracoccaceae</taxon>
        <taxon>Pararhodobacter</taxon>
    </lineage>
</organism>
<dbReference type="InterPro" id="IPR017583">
    <property type="entry name" value="Tagatose/fructose_Pkinase"/>
</dbReference>
<accession>A0A2T7UJK0</accession>
<dbReference type="EMBL" id="QDDR01000023">
    <property type="protein sequence ID" value="PVE44843.1"/>
    <property type="molecule type" value="Genomic_DNA"/>
</dbReference>
<dbReference type="InterPro" id="IPR029056">
    <property type="entry name" value="Ribokinase-like"/>
</dbReference>
<evidence type="ECO:0000256" key="2">
    <source>
        <dbReference type="ARBA" id="ARBA00022679"/>
    </source>
</evidence>
<dbReference type="GO" id="GO:0005829">
    <property type="term" value="C:cytosol"/>
    <property type="evidence" value="ECO:0007669"/>
    <property type="project" value="TreeGrafter"/>
</dbReference>
<feature type="domain" description="Carbohydrate kinase PfkB" evidence="7">
    <location>
        <begin position="14"/>
        <end position="306"/>
    </location>
</feature>
<keyword evidence="4 8" id="KW-0418">Kinase</keyword>
<dbReference type="PANTHER" id="PTHR46566">
    <property type="entry name" value="1-PHOSPHOFRUCTOKINASE-RELATED"/>
    <property type="match status" value="1"/>
</dbReference>
<evidence type="ECO:0000313" key="8">
    <source>
        <dbReference type="EMBL" id="PVE44843.1"/>
    </source>
</evidence>